<keyword evidence="6" id="KW-1185">Reference proteome</keyword>
<dbReference type="Pfam" id="PF00111">
    <property type="entry name" value="Fer2"/>
    <property type="match status" value="1"/>
</dbReference>
<dbReference type="AlphaFoldDB" id="A0A2U1T185"/>
<dbReference type="InterPro" id="IPR036010">
    <property type="entry name" value="2Fe-2S_ferredoxin-like_sf"/>
</dbReference>
<keyword evidence="2" id="KW-0812">Transmembrane</keyword>
<dbReference type="Proteomes" id="UP000244978">
    <property type="component" value="Unassembled WGS sequence"/>
</dbReference>
<dbReference type="InterPro" id="IPR006058">
    <property type="entry name" value="2Fe2S_fd_BS"/>
</dbReference>
<dbReference type="SUPFAM" id="SSF63380">
    <property type="entry name" value="Riboflavin synthase domain-like"/>
    <property type="match status" value="1"/>
</dbReference>
<dbReference type="PANTHER" id="PTHR47354:SF2">
    <property type="entry name" value="BLR2392 PROTEIN"/>
    <property type="match status" value="1"/>
</dbReference>
<dbReference type="CDD" id="cd06185">
    <property type="entry name" value="PDR_like"/>
    <property type="match status" value="1"/>
</dbReference>
<dbReference type="InterPro" id="IPR039261">
    <property type="entry name" value="FNR_nucleotide-bd"/>
</dbReference>
<dbReference type="InterPro" id="IPR001041">
    <property type="entry name" value="2Fe-2S_ferredoxin-type"/>
</dbReference>
<feature type="domain" description="FAD-binding FR-type" evidence="4">
    <location>
        <begin position="7"/>
        <end position="108"/>
    </location>
</feature>
<feature type="domain" description="2Fe-2S ferredoxin-type" evidence="3">
    <location>
        <begin position="232"/>
        <end position="326"/>
    </location>
</feature>
<dbReference type="SUPFAM" id="SSF52343">
    <property type="entry name" value="Ferredoxin reductase-like, C-terminal NADP-linked domain"/>
    <property type="match status" value="1"/>
</dbReference>
<proteinExistence type="predicted"/>
<dbReference type="InterPro" id="IPR050415">
    <property type="entry name" value="MRET"/>
</dbReference>
<protein>
    <submittedName>
        <fullName evidence="5">Oxidoreductase</fullName>
    </submittedName>
</protein>
<dbReference type="Gene3D" id="3.10.20.30">
    <property type="match status" value="1"/>
</dbReference>
<comment type="cofactor">
    <cofactor evidence="1">
        <name>FAD</name>
        <dbReference type="ChEBI" id="CHEBI:57692"/>
    </cofactor>
</comment>
<dbReference type="GO" id="GO:0016491">
    <property type="term" value="F:oxidoreductase activity"/>
    <property type="evidence" value="ECO:0007669"/>
    <property type="project" value="InterPro"/>
</dbReference>
<feature type="transmembrane region" description="Helical" evidence="2">
    <location>
        <begin position="114"/>
        <end position="134"/>
    </location>
</feature>
<dbReference type="Gene3D" id="3.40.50.80">
    <property type="entry name" value="Nucleotide-binding domain of ferredoxin-NADP reductase (FNR) module"/>
    <property type="match status" value="1"/>
</dbReference>
<dbReference type="RefSeq" id="WP_108997540.1">
    <property type="nucleotide sequence ID" value="NZ_QEEX01000001.1"/>
</dbReference>
<dbReference type="EMBL" id="QEEX01000001">
    <property type="protein sequence ID" value="PWB97627.1"/>
    <property type="molecule type" value="Genomic_DNA"/>
</dbReference>
<evidence type="ECO:0000313" key="6">
    <source>
        <dbReference type="Proteomes" id="UP000244978"/>
    </source>
</evidence>
<evidence type="ECO:0000256" key="2">
    <source>
        <dbReference type="SAM" id="Phobius"/>
    </source>
</evidence>
<evidence type="ECO:0000259" key="4">
    <source>
        <dbReference type="PROSITE" id="PS51384"/>
    </source>
</evidence>
<dbReference type="InterPro" id="IPR017927">
    <property type="entry name" value="FAD-bd_FR_type"/>
</dbReference>
<comment type="caution">
    <text evidence="5">The sequence shown here is derived from an EMBL/GenBank/DDBJ whole genome shotgun (WGS) entry which is preliminary data.</text>
</comment>
<dbReference type="InterPro" id="IPR012675">
    <property type="entry name" value="Beta-grasp_dom_sf"/>
</dbReference>
<evidence type="ECO:0000256" key="1">
    <source>
        <dbReference type="ARBA" id="ARBA00001974"/>
    </source>
</evidence>
<dbReference type="PRINTS" id="PR00409">
    <property type="entry name" value="PHDIOXRDTASE"/>
</dbReference>
<evidence type="ECO:0000313" key="5">
    <source>
        <dbReference type="EMBL" id="PWB97627.1"/>
    </source>
</evidence>
<organism evidence="5 6">
    <name type="scientific">Homoserinimonas hongtaonis</name>
    <dbReference type="NCBI Taxonomy" id="2079791"/>
    <lineage>
        <taxon>Bacteria</taxon>
        <taxon>Bacillati</taxon>
        <taxon>Actinomycetota</taxon>
        <taxon>Actinomycetes</taxon>
        <taxon>Micrococcales</taxon>
        <taxon>Microbacteriaceae</taxon>
        <taxon>Homoserinimonas</taxon>
    </lineage>
</organism>
<name>A0A2U1T185_9MICO</name>
<dbReference type="InterPro" id="IPR017938">
    <property type="entry name" value="Riboflavin_synthase-like_b-brl"/>
</dbReference>
<dbReference type="PROSITE" id="PS00197">
    <property type="entry name" value="2FE2S_FER_1"/>
    <property type="match status" value="1"/>
</dbReference>
<reference evidence="6" key="1">
    <citation type="submission" date="2018-04" db="EMBL/GenBank/DDBJ databases">
        <authorList>
            <person name="Liu S."/>
            <person name="Wang Z."/>
            <person name="Li J."/>
        </authorList>
    </citation>
    <scope>NUCLEOTIDE SEQUENCE [LARGE SCALE GENOMIC DNA]</scope>
    <source>
        <strain evidence="6">S1194</strain>
    </source>
</reference>
<dbReference type="CDD" id="cd00207">
    <property type="entry name" value="fer2"/>
    <property type="match status" value="1"/>
</dbReference>
<dbReference type="PANTHER" id="PTHR47354">
    <property type="entry name" value="NADH OXIDOREDUCTASE HCR"/>
    <property type="match status" value="1"/>
</dbReference>
<dbReference type="Gene3D" id="2.40.30.10">
    <property type="entry name" value="Translation factors"/>
    <property type="match status" value="1"/>
</dbReference>
<evidence type="ECO:0000259" key="3">
    <source>
        <dbReference type="PROSITE" id="PS51085"/>
    </source>
</evidence>
<gene>
    <name evidence="5" type="ORF">DF220_07145</name>
</gene>
<dbReference type="PROSITE" id="PS51085">
    <property type="entry name" value="2FE2S_FER_2"/>
    <property type="match status" value="1"/>
</dbReference>
<keyword evidence="2" id="KW-0472">Membrane</keyword>
<dbReference type="PROSITE" id="PS51384">
    <property type="entry name" value="FAD_FR"/>
    <property type="match status" value="1"/>
</dbReference>
<sequence length="326" mass="35705">MAATNIETWQTASVQAVEEVAEGIQRIELRPNLPVVAAPGSHLDVMVTIGTERHRRSYSIVDSSASGDLLAISVMRAPQSRGGSLFMHALRAGEVLEVTQPLQNFPLRVGAKKYVVLAGGVGITALVGMGSVLARLGADYRFVYVARSRRAMAYLDRLRGIHGDRLDVHIDDEGTSLDVAALIDGLDESTELYMCGPIRLMDAVRRRWQGRGLDATRLRYETFGNSGWFTPENFTVRIPRLGVEALVPSGRSMLEVLEDEGVDMMFDCRKGECGLCEVRVLELEGSIDHRDVFYSDRQKEARAKMSCCVSRVVGGEGGTATVTIDV</sequence>
<accession>A0A2U1T185</accession>
<dbReference type="SUPFAM" id="SSF54292">
    <property type="entry name" value="2Fe-2S ferredoxin-like"/>
    <property type="match status" value="1"/>
</dbReference>
<keyword evidence="2" id="KW-1133">Transmembrane helix</keyword>
<dbReference type="GO" id="GO:0051537">
    <property type="term" value="F:2 iron, 2 sulfur cluster binding"/>
    <property type="evidence" value="ECO:0007669"/>
    <property type="project" value="InterPro"/>
</dbReference>